<proteinExistence type="predicted"/>
<organism evidence="1">
    <name type="scientific">Gulosibacter sediminis</name>
    <dbReference type="NCBI Taxonomy" id="1729695"/>
    <lineage>
        <taxon>Bacteria</taxon>
        <taxon>Bacillati</taxon>
        <taxon>Actinomycetota</taxon>
        <taxon>Actinomycetes</taxon>
        <taxon>Micrococcales</taxon>
        <taxon>Microbacteriaceae</taxon>
        <taxon>Gulosibacter</taxon>
    </lineage>
</organism>
<protein>
    <submittedName>
        <fullName evidence="1">Uncharacterized protein</fullName>
    </submittedName>
</protein>
<sequence length="213" mass="23353">MSLEQNLRDSAPAIAPLGEEAENYWFLADLYDRILTGDLLDPEDAQELLIEYLEDEDDDELPEELVAAVEADEDAITLELVRVIWQSAAEEAEGWVDDHTDTDRFFDALDELEDEDIDAGVFTDHASVPARPGQRGAVVLWVNSWEQFDAEEATDALLTVTGADAGIADEVAAALRNAGLTVVDVAAETVTVRLQWRHHVESWDDASGASGAQ</sequence>
<evidence type="ECO:0000313" key="1">
    <source>
        <dbReference type="EMBL" id="UQN13939.1"/>
    </source>
</evidence>
<dbReference type="EMBL" id="CP097160">
    <property type="protein sequence ID" value="UQN13939.1"/>
    <property type="molecule type" value="Genomic_DNA"/>
</dbReference>
<gene>
    <name evidence="1" type="ORF">M3M28_07630</name>
</gene>
<name>A0ABY4MV74_9MICO</name>
<reference evidence="1" key="1">
    <citation type="submission" date="2022-05" db="EMBL/GenBank/DDBJ databases">
        <title>Complete genome sequence of toluene-degrading Gulosibacter sediminis strain ACHW.36C.</title>
        <authorList>
            <person name="Wai A.C."/>
            <person name="Lai G.K."/>
            <person name="Griffin S.D."/>
            <person name="Leung F.C."/>
        </authorList>
    </citation>
    <scope>NUCLEOTIDE SEQUENCE [LARGE SCALE GENOMIC DNA]</scope>
    <source>
        <strain evidence="1">ACHW.36C</strain>
    </source>
</reference>
<accession>A0ABY4MV74</accession>